<dbReference type="SMART" id="SM00382">
    <property type="entry name" value="AAA"/>
    <property type="match status" value="1"/>
</dbReference>
<feature type="domain" description="ABC transporter" evidence="6">
    <location>
        <begin position="5"/>
        <end position="238"/>
    </location>
</feature>
<organism evidence="7 8">
    <name type="scientific">Arachnia rubra</name>
    <dbReference type="NCBI Taxonomy" id="1547448"/>
    <lineage>
        <taxon>Bacteria</taxon>
        <taxon>Bacillati</taxon>
        <taxon>Actinomycetota</taxon>
        <taxon>Actinomycetes</taxon>
        <taxon>Propionibacteriales</taxon>
        <taxon>Propionibacteriaceae</taxon>
        <taxon>Arachnia</taxon>
    </lineage>
</organism>
<dbReference type="Pfam" id="PF00005">
    <property type="entry name" value="ABC_tran"/>
    <property type="match status" value="1"/>
</dbReference>
<keyword evidence="2" id="KW-0813">Transport</keyword>
<dbReference type="InterPro" id="IPR003593">
    <property type="entry name" value="AAA+_ATPase"/>
</dbReference>
<gene>
    <name evidence="7" type="ORF">J5A65_10865</name>
</gene>
<accession>A0ABX7Y2N2</accession>
<evidence type="ECO:0000256" key="2">
    <source>
        <dbReference type="ARBA" id="ARBA00022448"/>
    </source>
</evidence>
<evidence type="ECO:0000256" key="1">
    <source>
        <dbReference type="ARBA" id="ARBA00005417"/>
    </source>
</evidence>
<keyword evidence="5" id="KW-0029">Amino-acid transport</keyword>
<dbReference type="RefSeq" id="WP_212321883.1">
    <property type="nucleotide sequence ID" value="NZ_AP024463.1"/>
</dbReference>
<dbReference type="InterPro" id="IPR052156">
    <property type="entry name" value="BCAA_Transport_ATP-bd_LivF"/>
</dbReference>
<keyword evidence="4 7" id="KW-0067">ATP-binding</keyword>
<evidence type="ECO:0000259" key="6">
    <source>
        <dbReference type="PROSITE" id="PS50893"/>
    </source>
</evidence>
<dbReference type="CDD" id="cd03224">
    <property type="entry name" value="ABC_TM1139_LivF_branched"/>
    <property type="match status" value="1"/>
</dbReference>
<dbReference type="GO" id="GO:0005524">
    <property type="term" value="F:ATP binding"/>
    <property type="evidence" value="ECO:0007669"/>
    <property type="project" value="UniProtKB-KW"/>
</dbReference>
<keyword evidence="8" id="KW-1185">Reference proteome</keyword>
<dbReference type="Proteomes" id="UP000678513">
    <property type="component" value="Chromosome"/>
</dbReference>
<dbReference type="PROSITE" id="PS50893">
    <property type="entry name" value="ABC_TRANSPORTER_2"/>
    <property type="match status" value="1"/>
</dbReference>
<dbReference type="InterPro" id="IPR003439">
    <property type="entry name" value="ABC_transporter-like_ATP-bd"/>
</dbReference>
<protein>
    <submittedName>
        <fullName evidence="7">ABC transporter ATP-binding protein</fullName>
    </submittedName>
</protein>
<evidence type="ECO:0000256" key="5">
    <source>
        <dbReference type="ARBA" id="ARBA00022970"/>
    </source>
</evidence>
<evidence type="ECO:0000256" key="3">
    <source>
        <dbReference type="ARBA" id="ARBA00022741"/>
    </source>
</evidence>
<evidence type="ECO:0000313" key="7">
    <source>
        <dbReference type="EMBL" id="QUC07432.1"/>
    </source>
</evidence>
<evidence type="ECO:0000256" key="4">
    <source>
        <dbReference type="ARBA" id="ARBA00022840"/>
    </source>
</evidence>
<proteinExistence type="inferred from homology"/>
<dbReference type="PANTHER" id="PTHR43820">
    <property type="entry name" value="HIGH-AFFINITY BRANCHED-CHAIN AMINO ACID TRANSPORT ATP-BINDING PROTEIN LIVF"/>
    <property type="match status" value="1"/>
</dbReference>
<dbReference type="PANTHER" id="PTHR43820:SF4">
    <property type="entry name" value="HIGH-AFFINITY BRANCHED-CHAIN AMINO ACID TRANSPORT ATP-BINDING PROTEIN LIVF"/>
    <property type="match status" value="1"/>
</dbReference>
<name>A0ABX7Y2N2_9ACTN</name>
<dbReference type="PROSITE" id="PS00211">
    <property type="entry name" value="ABC_TRANSPORTER_1"/>
    <property type="match status" value="1"/>
</dbReference>
<dbReference type="Gene3D" id="3.40.50.300">
    <property type="entry name" value="P-loop containing nucleotide triphosphate hydrolases"/>
    <property type="match status" value="1"/>
</dbReference>
<sequence length="250" mass="27005">MSELLELDAVEVSYGQAKALDGVSLKVPGGKIVSLLGGNASGKSTTMKTILGLVRPGTGRVLLDGQDITRWPTSRRVASGIASVPEARRIFGPMTVEENLLMGAYTRRSRADIREDLEAQYDRFPRLGERRRQAAGTMSGGEQQMLAFARALMSRPRLICMDEPTMGLSPRLVDEVLETIATLNTDLGLAVLMVEQQAELALSIAHHGYVLATGNLVLEGAAGELLDNPRVQEAYLGRTARNGDDDDQQA</sequence>
<comment type="similarity">
    <text evidence="1">Belongs to the ABC transporter superfamily.</text>
</comment>
<evidence type="ECO:0000313" key="8">
    <source>
        <dbReference type="Proteomes" id="UP000678513"/>
    </source>
</evidence>
<dbReference type="SUPFAM" id="SSF52540">
    <property type="entry name" value="P-loop containing nucleoside triphosphate hydrolases"/>
    <property type="match status" value="1"/>
</dbReference>
<keyword evidence="3" id="KW-0547">Nucleotide-binding</keyword>
<dbReference type="InterPro" id="IPR017871">
    <property type="entry name" value="ABC_transporter-like_CS"/>
</dbReference>
<dbReference type="EMBL" id="CP072384">
    <property type="protein sequence ID" value="QUC07432.1"/>
    <property type="molecule type" value="Genomic_DNA"/>
</dbReference>
<dbReference type="InterPro" id="IPR027417">
    <property type="entry name" value="P-loop_NTPase"/>
</dbReference>
<reference evidence="7 8" key="1">
    <citation type="submission" date="2021-03" db="EMBL/GenBank/DDBJ databases">
        <title>Human Oral Microbial Genomes.</title>
        <authorList>
            <person name="Johnston C.D."/>
            <person name="Chen T."/>
            <person name="Dewhirst F.E."/>
        </authorList>
    </citation>
    <scope>NUCLEOTIDE SEQUENCE [LARGE SCALE GENOMIC DNA]</scope>
    <source>
        <strain evidence="7 8">DSMZ 100122</strain>
    </source>
</reference>